<proteinExistence type="predicted"/>
<feature type="compositionally biased region" description="Acidic residues" evidence="1">
    <location>
        <begin position="75"/>
        <end position="91"/>
    </location>
</feature>
<gene>
    <name evidence="2" type="ORF">BJ508DRAFT_380107</name>
</gene>
<feature type="region of interest" description="Disordered" evidence="1">
    <location>
        <begin position="61"/>
        <end position="103"/>
    </location>
</feature>
<dbReference type="AlphaFoldDB" id="A0A3N4I0E8"/>
<evidence type="ECO:0000256" key="1">
    <source>
        <dbReference type="SAM" id="MobiDB-lite"/>
    </source>
</evidence>
<sequence>MDATNSAENKSIDSIMLIAGIPQLRGSADHDNADTNFDAWKQRIMLVLQNEGLWELIENKDGENNTSTSKHDDHEDSEGDDSDYEDTEGNDSDCKGEDSSGNSIADRNRRALFLISLAMEDDQVKHIEKYTTVAEAWKALEKAHTDIKIHALTRGADPVLVLRRLRDELMNFTMSDSDTVAVNIGRQWDLLLRHIDRFDKVAKEFETLFAMFGHHPALNPASGAWEDDILELVVVDGFLMGAALLQSLEGIGQAWDLMLYQQMAKMKAGELKSYVAIRDSVRTSIVNKIAVNGRMRRMGELVRENDARIAMRDDEDFMDTPF</sequence>
<evidence type="ECO:0000313" key="2">
    <source>
        <dbReference type="EMBL" id="RPA75354.1"/>
    </source>
</evidence>
<reference evidence="2 3" key="1">
    <citation type="journal article" date="2018" name="Nat. Ecol. Evol.">
        <title>Pezizomycetes genomes reveal the molecular basis of ectomycorrhizal truffle lifestyle.</title>
        <authorList>
            <person name="Murat C."/>
            <person name="Payen T."/>
            <person name="Noel B."/>
            <person name="Kuo A."/>
            <person name="Morin E."/>
            <person name="Chen J."/>
            <person name="Kohler A."/>
            <person name="Krizsan K."/>
            <person name="Balestrini R."/>
            <person name="Da Silva C."/>
            <person name="Montanini B."/>
            <person name="Hainaut M."/>
            <person name="Levati E."/>
            <person name="Barry K.W."/>
            <person name="Belfiori B."/>
            <person name="Cichocki N."/>
            <person name="Clum A."/>
            <person name="Dockter R.B."/>
            <person name="Fauchery L."/>
            <person name="Guy J."/>
            <person name="Iotti M."/>
            <person name="Le Tacon F."/>
            <person name="Lindquist E.A."/>
            <person name="Lipzen A."/>
            <person name="Malagnac F."/>
            <person name="Mello A."/>
            <person name="Molinier V."/>
            <person name="Miyauchi S."/>
            <person name="Poulain J."/>
            <person name="Riccioni C."/>
            <person name="Rubini A."/>
            <person name="Sitrit Y."/>
            <person name="Splivallo R."/>
            <person name="Traeger S."/>
            <person name="Wang M."/>
            <person name="Zifcakova L."/>
            <person name="Wipf D."/>
            <person name="Zambonelli A."/>
            <person name="Paolocci F."/>
            <person name="Nowrousian M."/>
            <person name="Ottonello S."/>
            <person name="Baldrian P."/>
            <person name="Spatafora J.W."/>
            <person name="Henrissat B."/>
            <person name="Nagy L.G."/>
            <person name="Aury J.M."/>
            <person name="Wincker P."/>
            <person name="Grigoriev I.V."/>
            <person name="Bonfante P."/>
            <person name="Martin F.M."/>
        </authorList>
    </citation>
    <scope>NUCLEOTIDE SEQUENCE [LARGE SCALE GENOMIC DNA]</scope>
    <source>
        <strain evidence="2 3">RN42</strain>
    </source>
</reference>
<feature type="compositionally biased region" description="Basic and acidic residues" evidence="1">
    <location>
        <begin position="61"/>
        <end position="74"/>
    </location>
</feature>
<dbReference type="EMBL" id="ML119765">
    <property type="protein sequence ID" value="RPA75354.1"/>
    <property type="molecule type" value="Genomic_DNA"/>
</dbReference>
<dbReference type="Pfam" id="PF14223">
    <property type="entry name" value="Retrotran_gag_2"/>
    <property type="match status" value="1"/>
</dbReference>
<accession>A0A3N4I0E8</accession>
<protein>
    <recommendedName>
        <fullName evidence="4">DUF4219 domain-containing protein</fullName>
    </recommendedName>
</protein>
<dbReference type="Proteomes" id="UP000275078">
    <property type="component" value="Unassembled WGS sequence"/>
</dbReference>
<evidence type="ECO:0008006" key="4">
    <source>
        <dbReference type="Google" id="ProtNLM"/>
    </source>
</evidence>
<name>A0A3N4I0E8_ASCIM</name>
<evidence type="ECO:0000313" key="3">
    <source>
        <dbReference type="Proteomes" id="UP000275078"/>
    </source>
</evidence>
<organism evidence="2 3">
    <name type="scientific">Ascobolus immersus RN42</name>
    <dbReference type="NCBI Taxonomy" id="1160509"/>
    <lineage>
        <taxon>Eukaryota</taxon>
        <taxon>Fungi</taxon>
        <taxon>Dikarya</taxon>
        <taxon>Ascomycota</taxon>
        <taxon>Pezizomycotina</taxon>
        <taxon>Pezizomycetes</taxon>
        <taxon>Pezizales</taxon>
        <taxon>Ascobolaceae</taxon>
        <taxon>Ascobolus</taxon>
    </lineage>
</organism>
<keyword evidence="3" id="KW-1185">Reference proteome</keyword>
<dbReference type="OrthoDB" id="2946818at2759"/>